<proteinExistence type="predicted"/>
<sequence length="59" mass="6707">MNAIIDKNTISFFMMCVSLVKKSKKNPTNLKSFQYSINSEGERATDADTYKNSYATGRF</sequence>
<evidence type="ECO:0000313" key="2">
    <source>
        <dbReference type="Proteomes" id="UP000619761"/>
    </source>
</evidence>
<evidence type="ECO:0000313" key="1">
    <source>
        <dbReference type="EMBL" id="GGY65496.1"/>
    </source>
</evidence>
<accession>A0ABQ3ATJ6</accession>
<name>A0ABQ3ATJ6_9GAMM</name>
<protein>
    <submittedName>
        <fullName evidence="1">Uncharacterized protein</fullName>
    </submittedName>
</protein>
<dbReference type="Proteomes" id="UP000619761">
    <property type="component" value="Unassembled WGS sequence"/>
</dbReference>
<reference evidence="2" key="1">
    <citation type="journal article" date="2019" name="Int. J. Syst. Evol. Microbiol.">
        <title>The Global Catalogue of Microorganisms (GCM) 10K type strain sequencing project: providing services to taxonomists for standard genome sequencing and annotation.</title>
        <authorList>
            <consortium name="The Broad Institute Genomics Platform"/>
            <consortium name="The Broad Institute Genome Sequencing Center for Infectious Disease"/>
            <person name="Wu L."/>
            <person name="Ma J."/>
        </authorList>
    </citation>
    <scope>NUCLEOTIDE SEQUENCE [LARGE SCALE GENOMIC DNA]</scope>
    <source>
        <strain evidence="2">KCTC 32239</strain>
    </source>
</reference>
<dbReference type="EMBL" id="BMYZ01000001">
    <property type="protein sequence ID" value="GGY65496.1"/>
    <property type="molecule type" value="Genomic_DNA"/>
</dbReference>
<gene>
    <name evidence="1" type="ORF">GCM10011613_06700</name>
</gene>
<comment type="caution">
    <text evidence="1">The sequence shown here is derived from an EMBL/GenBank/DDBJ whole genome shotgun (WGS) entry which is preliminary data.</text>
</comment>
<keyword evidence="2" id="KW-1185">Reference proteome</keyword>
<organism evidence="1 2">
    <name type="scientific">Cellvibrio zantedeschiae</name>
    <dbReference type="NCBI Taxonomy" id="1237077"/>
    <lineage>
        <taxon>Bacteria</taxon>
        <taxon>Pseudomonadati</taxon>
        <taxon>Pseudomonadota</taxon>
        <taxon>Gammaproteobacteria</taxon>
        <taxon>Cellvibrionales</taxon>
        <taxon>Cellvibrionaceae</taxon>
        <taxon>Cellvibrio</taxon>
    </lineage>
</organism>